<evidence type="ECO:0000313" key="2">
    <source>
        <dbReference type="Proteomes" id="UP000054166"/>
    </source>
</evidence>
<dbReference type="InParanoid" id="A0A0C3FIK7"/>
<evidence type="ECO:0000313" key="1">
    <source>
        <dbReference type="EMBL" id="KIM84195.1"/>
    </source>
</evidence>
<sequence length="85" mass="9013">MSPAHLQLEVILGVESIIVRSYMTSANTGACSVQTLIPPSNGPSFPVLIQHKGFMRTTLCGFESGARLSQRVHAEGVCEGAQTVV</sequence>
<dbReference type="AlphaFoldDB" id="A0A0C3FIK7"/>
<dbReference type="Proteomes" id="UP000054166">
    <property type="component" value="Unassembled WGS sequence"/>
</dbReference>
<proteinExistence type="predicted"/>
<name>A0A0C3FIK7_PILCF</name>
<accession>A0A0C3FIK7</accession>
<protein>
    <submittedName>
        <fullName evidence="1">Uncharacterized protein</fullName>
    </submittedName>
</protein>
<keyword evidence="2" id="KW-1185">Reference proteome</keyword>
<dbReference type="HOGENOM" id="CLU_2513436_0_0_1"/>
<gene>
    <name evidence="1" type="ORF">PILCRDRAFT_402356</name>
</gene>
<reference evidence="2" key="2">
    <citation type="submission" date="2015-01" db="EMBL/GenBank/DDBJ databases">
        <title>Evolutionary Origins and Diversification of the Mycorrhizal Mutualists.</title>
        <authorList>
            <consortium name="DOE Joint Genome Institute"/>
            <consortium name="Mycorrhizal Genomics Consortium"/>
            <person name="Kohler A."/>
            <person name="Kuo A."/>
            <person name="Nagy L.G."/>
            <person name="Floudas D."/>
            <person name="Copeland A."/>
            <person name="Barry K.W."/>
            <person name="Cichocki N."/>
            <person name="Veneault-Fourrey C."/>
            <person name="LaButti K."/>
            <person name="Lindquist E.A."/>
            <person name="Lipzen A."/>
            <person name="Lundell T."/>
            <person name="Morin E."/>
            <person name="Murat C."/>
            <person name="Riley R."/>
            <person name="Ohm R."/>
            <person name="Sun H."/>
            <person name="Tunlid A."/>
            <person name="Henrissat B."/>
            <person name="Grigoriev I.V."/>
            <person name="Hibbett D.S."/>
            <person name="Martin F."/>
        </authorList>
    </citation>
    <scope>NUCLEOTIDE SEQUENCE [LARGE SCALE GENOMIC DNA]</scope>
    <source>
        <strain evidence="2">F 1598</strain>
    </source>
</reference>
<organism evidence="1 2">
    <name type="scientific">Piloderma croceum (strain F 1598)</name>
    <dbReference type="NCBI Taxonomy" id="765440"/>
    <lineage>
        <taxon>Eukaryota</taxon>
        <taxon>Fungi</taxon>
        <taxon>Dikarya</taxon>
        <taxon>Basidiomycota</taxon>
        <taxon>Agaricomycotina</taxon>
        <taxon>Agaricomycetes</taxon>
        <taxon>Agaricomycetidae</taxon>
        <taxon>Atheliales</taxon>
        <taxon>Atheliaceae</taxon>
        <taxon>Piloderma</taxon>
    </lineage>
</organism>
<reference evidence="1 2" key="1">
    <citation type="submission" date="2014-04" db="EMBL/GenBank/DDBJ databases">
        <authorList>
            <consortium name="DOE Joint Genome Institute"/>
            <person name="Kuo A."/>
            <person name="Tarkka M."/>
            <person name="Buscot F."/>
            <person name="Kohler A."/>
            <person name="Nagy L.G."/>
            <person name="Floudas D."/>
            <person name="Copeland A."/>
            <person name="Barry K.W."/>
            <person name="Cichocki N."/>
            <person name="Veneault-Fourrey C."/>
            <person name="LaButti K."/>
            <person name="Lindquist E.A."/>
            <person name="Lipzen A."/>
            <person name="Lundell T."/>
            <person name="Morin E."/>
            <person name="Murat C."/>
            <person name="Sun H."/>
            <person name="Tunlid A."/>
            <person name="Henrissat B."/>
            <person name="Grigoriev I.V."/>
            <person name="Hibbett D.S."/>
            <person name="Martin F."/>
            <person name="Nordberg H.P."/>
            <person name="Cantor M.N."/>
            <person name="Hua S.X."/>
        </authorList>
    </citation>
    <scope>NUCLEOTIDE SEQUENCE [LARGE SCALE GENOMIC DNA]</scope>
    <source>
        <strain evidence="1 2">F 1598</strain>
    </source>
</reference>
<dbReference type="EMBL" id="KN832988">
    <property type="protein sequence ID" value="KIM84195.1"/>
    <property type="molecule type" value="Genomic_DNA"/>
</dbReference>